<dbReference type="EMBL" id="SNRW01038585">
    <property type="protein sequence ID" value="KAA6353194.1"/>
    <property type="molecule type" value="Genomic_DNA"/>
</dbReference>
<accession>A0A5J4T499</accession>
<organism evidence="2 3">
    <name type="scientific">Streblomastix strix</name>
    <dbReference type="NCBI Taxonomy" id="222440"/>
    <lineage>
        <taxon>Eukaryota</taxon>
        <taxon>Metamonada</taxon>
        <taxon>Preaxostyla</taxon>
        <taxon>Oxymonadida</taxon>
        <taxon>Streblomastigidae</taxon>
        <taxon>Streblomastix</taxon>
    </lineage>
</organism>
<comment type="caution">
    <text evidence="2">The sequence shown here is derived from an EMBL/GenBank/DDBJ whole genome shotgun (WGS) entry which is preliminary data.</text>
</comment>
<sequence>NEQEQDSRQNQQRQPYNKQFSNAAVMGVLSTVGADIGYGGVVLPYPPYPNPSQSPAIPTPSPSPSSQVTANQIQANLVPLGSQKQK</sequence>
<evidence type="ECO:0000256" key="1">
    <source>
        <dbReference type="SAM" id="MobiDB-lite"/>
    </source>
</evidence>
<feature type="non-terminal residue" evidence="2">
    <location>
        <position position="1"/>
    </location>
</feature>
<proteinExistence type="predicted"/>
<evidence type="ECO:0000313" key="3">
    <source>
        <dbReference type="Proteomes" id="UP000324800"/>
    </source>
</evidence>
<name>A0A5J4T499_9EUKA</name>
<reference evidence="2 3" key="1">
    <citation type="submission" date="2019-03" db="EMBL/GenBank/DDBJ databases">
        <title>Single cell metagenomics reveals metabolic interactions within the superorganism composed of flagellate Streblomastix strix and complex community of Bacteroidetes bacteria on its surface.</title>
        <authorList>
            <person name="Treitli S.C."/>
            <person name="Kolisko M."/>
            <person name="Husnik F."/>
            <person name="Keeling P."/>
            <person name="Hampl V."/>
        </authorList>
    </citation>
    <scope>NUCLEOTIDE SEQUENCE [LARGE SCALE GENOMIC DNA]</scope>
    <source>
        <strain evidence="2">ST1C</strain>
    </source>
</reference>
<protein>
    <submittedName>
        <fullName evidence="2">Uncharacterized protein</fullName>
    </submittedName>
</protein>
<evidence type="ECO:0000313" key="2">
    <source>
        <dbReference type="EMBL" id="KAA6353194.1"/>
    </source>
</evidence>
<gene>
    <name evidence="2" type="ORF">EZS28_051278</name>
</gene>
<feature type="compositionally biased region" description="Pro residues" evidence="1">
    <location>
        <begin position="44"/>
        <end position="63"/>
    </location>
</feature>
<feature type="region of interest" description="Disordered" evidence="1">
    <location>
        <begin position="41"/>
        <end position="69"/>
    </location>
</feature>
<dbReference type="Proteomes" id="UP000324800">
    <property type="component" value="Unassembled WGS sequence"/>
</dbReference>
<dbReference type="AlphaFoldDB" id="A0A5J4T499"/>